<proteinExistence type="predicted"/>
<feature type="non-terminal residue" evidence="1">
    <location>
        <position position="1"/>
    </location>
</feature>
<accession>A0ABD0Q1T1</accession>
<evidence type="ECO:0000313" key="1">
    <source>
        <dbReference type="EMBL" id="KAL0180209.1"/>
    </source>
</evidence>
<evidence type="ECO:0000313" key="2">
    <source>
        <dbReference type="Proteomes" id="UP001529510"/>
    </source>
</evidence>
<dbReference type="Proteomes" id="UP001529510">
    <property type="component" value="Unassembled WGS sequence"/>
</dbReference>
<keyword evidence="2" id="KW-1185">Reference proteome</keyword>
<dbReference type="EMBL" id="JAMKFB020000012">
    <property type="protein sequence ID" value="KAL0180209.1"/>
    <property type="molecule type" value="Genomic_DNA"/>
</dbReference>
<feature type="non-terminal residue" evidence="1">
    <location>
        <position position="57"/>
    </location>
</feature>
<dbReference type="AlphaFoldDB" id="A0ABD0Q1T1"/>
<comment type="caution">
    <text evidence="1">The sequence shown here is derived from an EMBL/GenBank/DDBJ whole genome shotgun (WGS) entry which is preliminary data.</text>
</comment>
<reference evidence="1 2" key="1">
    <citation type="submission" date="2024-05" db="EMBL/GenBank/DDBJ databases">
        <title>Genome sequencing and assembly of Indian major carp, Cirrhinus mrigala (Hamilton, 1822).</title>
        <authorList>
            <person name="Mohindra V."/>
            <person name="Chowdhury L.M."/>
            <person name="Lal K."/>
            <person name="Jena J.K."/>
        </authorList>
    </citation>
    <scope>NUCLEOTIDE SEQUENCE [LARGE SCALE GENOMIC DNA]</scope>
    <source>
        <strain evidence="1">CM1030</strain>
        <tissue evidence="1">Blood</tissue>
    </source>
</reference>
<sequence length="57" mass="6170">IQQRRGQIDQAVRSVSTVMRAAIKSQRAPLCPSAPWLMHSCASTDTETPSSSSPQSQ</sequence>
<protein>
    <submittedName>
        <fullName evidence="1">Uncharacterized protein</fullName>
    </submittedName>
</protein>
<organism evidence="1 2">
    <name type="scientific">Cirrhinus mrigala</name>
    <name type="common">Mrigala</name>
    <dbReference type="NCBI Taxonomy" id="683832"/>
    <lineage>
        <taxon>Eukaryota</taxon>
        <taxon>Metazoa</taxon>
        <taxon>Chordata</taxon>
        <taxon>Craniata</taxon>
        <taxon>Vertebrata</taxon>
        <taxon>Euteleostomi</taxon>
        <taxon>Actinopterygii</taxon>
        <taxon>Neopterygii</taxon>
        <taxon>Teleostei</taxon>
        <taxon>Ostariophysi</taxon>
        <taxon>Cypriniformes</taxon>
        <taxon>Cyprinidae</taxon>
        <taxon>Labeoninae</taxon>
        <taxon>Labeonini</taxon>
        <taxon>Cirrhinus</taxon>
    </lineage>
</organism>
<name>A0ABD0Q1T1_CIRMR</name>
<gene>
    <name evidence="1" type="ORF">M9458_025651</name>
</gene>